<dbReference type="AlphaFoldDB" id="M5R939"/>
<sequence length="112" mass="12286">MVGRRFGRRKLTTVSPKKTWEGFLGGMIVTSVTAMLLGAWLTALPPLQCLTAGLLLSIAGQMGDLNMSAMKREVGVKDSGNLLPGQGGILDRIDSLTFTAPLFFYYFLWMNR</sequence>
<dbReference type="PANTHER" id="PTHR43535">
    <property type="entry name" value="PHOSPHATIDATE CYTIDYLYLTRANSFERASE"/>
    <property type="match status" value="1"/>
</dbReference>
<reference evidence="2 3" key="1">
    <citation type="journal article" date="2013" name="Mar. Genomics">
        <title>Expression of sulfatases in Rhodopirellula baltica and the diversity of sulfatases in the genus Rhodopirellula.</title>
        <authorList>
            <person name="Wegner C.E."/>
            <person name="Richter-Heitmann T."/>
            <person name="Klindworth A."/>
            <person name="Klockow C."/>
            <person name="Richter M."/>
            <person name="Achstetter T."/>
            <person name="Glockner F.O."/>
            <person name="Harder J."/>
        </authorList>
    </citation>
    <scope>NUCLEOTIDE SEQUENCE [LARGE SCALE GENOMIC DNA]</scope>
    <source>
        <strain evidence="2 3">SM1</strain>
    </source>
</reference>
<dbReference type="GO" id="GO:0005886">
    <property type="term" value="C:plasma membrane"/>
    <property type="evidence" value="ECO:0007669"/>
    <property type="project" value="TreeGrafter"/>
</dbReference>
<dbReference type="PATRIC" id="fig|1265738.3.peg.7498"/>
<proteinExistence type="predicted"/>
<keyword evidence="3" id="KW-1185">Reference proteome</keyword>
<keyword evidence="1" id="KW-0812">Transmembrane</keyword>
<dbReference type="Proteomes" id="UP000011991">
    <property type="component" value="Unassembled WGS sequence"/>
</dbReference>
<dbReference type="PANTHER" id="PTHR43535:SF1">
    <property type="entry name" value="PHOSPHATIDATE CYTIDYLYLTRANSFERASE"/>
    <property type="match status" value="1"/>
</dbReference>
<dbReference type="EC" id="2.7.-.-" evidence="2"/>
<dbReference type="GO" id="GO:0016779">
    <property type="term" value="F:nucleotidyltransferase activity"/>
    <property type="evidence" value="ECO:0007669"/>
    <property type="project" value="UniProtKB-KW"/>
</dbReference>
<dbReference type="GO" id="GO:0009273">
    <property type="term" value="P:peptidoglycan-based cell wall biogenesis"/>
    <property type="evidence" value="ECO:0007669"/>
    <property type="project" value="TreeGrafter"/>
</dbReference>
<keyword evidence="2" id="KW-0808">Transferase</keyword>
<protein>
    <submittedName>
        <fullName evidence="2">Phosphatidate cytidylyltransferase</fullName>
        <ecNumber evidence="2">2.7.-.-</ecNumber>
    </submittedName>
</protein>
<name>M5R939_9BACT</name>
<organism evidence="2 3">
    <name type="scientific">Rhodopirellula maiorica SM1</name>
    <dbReference type="NCBI Taxonomy" id="1265738"/>
    <lineage>
        <taxon>Bacteria</taxon>
        <taxon>Pseudomonadati</taxon>
        <taxon>Planctomycetota</taxon>
        <taxon>Planctomycetia</taxon>
        <taxon>Pirellulales</taxon>
        <taxon>Pirellulaceae</taxon>
        <taxon>Novipirellula</taxon>
    </lineage>
</organism>
<evidence type="ECO:0000313" key="2">
    <source>
        <dbReference type="EMBL" id="EMI15571.1"/>
    </source>
</evidence>
<evidence type="ECO:0000256" key="1">
    <source>
        <dbReference type="SAM" id="Phobius"/>
    </source>
</evidence>
<keyword evidence="1" id="KW-0472">Membrane</keyword>
<feature type="transmembrane region" description="Helical" evidence="1">
    <location>
        <begin position="20"/>
        <end position="41"/>
    </location>
</feature>
<accession>M5R939</accession>
<dbReference type="EMBL" id="ANOG01001067">
    <property type="protein sequence ID" value="EMI15571.1"/>
    <property type="molecule type" value="Genomic_DNA"/>
</dbReference>
<gene>
    <name evidence="2" type="ORF">RMSM_07516</name>
</gene>
<dbReference type="Pfam" id="PF01148">
    <property type="entry name" value="CTP_transf_1"/>
    <property type="match status" value="1"/>
</dbReference>
<evidence type="ECO:0000313" key="3">
    <source>
        <dbReference type="Proteomes" id="UP000011991"/>
    </source>
</evidence>
<comment type="caution">
    <text evidence="2">The sequence shown here is derived from an EMBL/GenBank/DDBJ whole genome shotgun (WGS) entry which is preliminary data.</text>
</comment>
<feature type="transmembrane region" description="Helical" evidence="1">
    <location>
        <begin position="89"/>
        <end position="108"/>
    </location>
</feature>
<keyword evidence="2" id="KW-0548">Nucleotidyltransferase</keyword>
<keyword evidence="1" id="KW-1133">Transmembrane helix</keyword>